<sequence length="111" mass="13067">MFTVPFSRSFCTIYIFSLVASSVCRKVPLRMLYIIRSISWSDFCEYKKPIFLFRVISCLSIFPDCFIYTLLQILQSSMVSLYLFCLSSIVMSVFGWYLLLRRFPMVLGVDF</sequence>
<feature type="transmembrane region" description="Helical" evidence="1">
    <location>
        <begin position="50"/>
        <end position="71"/>
    </location>
</feature>
<proteinExistence type="predicted"/>
<organism evidence="2">
    <name type="scientific">African swine fever virus</name>
    <name type="common">ASFV</name>
    <dbReference type="NCBI Taxonomy" id="10497"/>
    <lineage>
        <taxon>Viruses</taxon>
        <taxon>Varidnaviria</taxon>
        <taxon>Bamfordvirae</taxon>
        <taxon>Nucleocytoviricota</taxon>
        <taxon>Pokkesviricetes</taxon>
        <taxon>Asfuvirales</taxon>
        <taxon>Asfarviridae</taxon>
        <taxon>Asfivirus</taxon>
        <taxon>Asfivirus haemorrhagiae</taxon>
    </lineage>
</organism>
<accession>A0A649YJV0</accession>
<keyword evidence="1" id="KW-1133">Transmembrane helix</keyword>
<reference evidence="2" key="1">
    <citation type="submission" date="2019-08" db="EMBL/GenBank/DDBJ databases">
        <authorList>
            <person name="Ndlovu S.S."/>
        </authorList>
    </citation>
    <scope>NUCLEOTIDE SEQUENCE [LARGE SCALE GENOMIC DNA]</scope>
    <source>
        <strain evidence="2">LIV_5_40</strain>
    </source>
</reference>
<organismHost>
    <name type="scientific">Potamochoerus larvatus</name>
    <name type="common">Bushpig</name>
    <dbReference type="NCBI Taxonomy" id="273792"/>
</organismHost>
<organismHost>
    <name type="scientific">Phacochoerus africanus</name>
    <name type="common">Warthog</name>
    <dbReference type="NCBI Taxonomy" id="41426"/>
</organismHost>
<keyword evidence="1" id="KW-0472">Membrane</keyword>
<organismHost>
    <name type="scientific">Sus scrofa</name>
    <name type="common">Pig</name>
    <dbReference type="NCBI Taxonomy" id="9823"/>
</organismHost>
<name>A0A649YJV0_ASF</name>
<evidence type="ECO:0000313" key="2">
    <source>
        <dbReference type="EMBL" id="QGM12778.1"/>
    </source>
</evidence>
<organismHost>
    <name type="scientific">Phacochoerus aethiopicus</name>
    <name type="common">Warthog</name>
    <dbReference type="NCBI Taxonomy" id="85517"/>
</organismHost>
<keyword evidence="1" id="KW-0812">Transmembrane</keyword>
<feature type="transmembrane region" description="Helical" evidence="1">
    <location>
        <begin position="78"/>
        <end position="99"/>
    </location>
</feature>
<dbReference type="EMBL" id="MN318203">
    <property type="protein sequence ID" value="QGM12778.1"/>
    <property type="molecule type" value="Genomic_DNA"/>
</dbReference>
<evidence type="ECO:0000256" key="1">
    <source>
        <dbReference type="SAM" id="Phobius"/>
    </source>
</evidence>
<organismHost>
    <name type="scientific">Ornithodoros</name>
    <name type="common">relapsing fever ticks</name>
    <dbReference type="NCBI Taxonomy" id="6937"/>
</organismHost>
<protein>
    <submittedName>
        <fullName evidence="2">p100_3L</fullName>
    </submittedName>
</protein>
<gene>
    <name evidence="2" type="primary">100_3L</name>
</gene>
<organismHost>
    <name type="scientific">Ornithodoros moubata</name>
    <name type="common">Soft tick</name>
    <name type="synonym">Argasid tick</name>
    <dbReference type="NCBI Taxonomy" id="6938"/>
</organismHost>